<reference evidence="3 4" key="1">
    <citation type="journal article" date="2017" name="Curr. Biol.">
        <title>The Evolution of Venom by Co-option of Single-Copy Genes.</title>
        <authorList>
            <person name="Martinson E.O."/>
            <person name="Mrinalini"/>
            <person name="Kelkar Y.D."/>
            <person name="Chang C.H."/>
            <person name="Werren J.H."/>
        </authorList>
    </citation>
    <scope>NUCLEOTIDE SEQUENCE [LARGE SCALE GENOMIC DNA]</scope>
    <source>
        <strain evidence="3 4">Alberta</strain>
        <tissue evidence="3">Whole body</tissue>
    </source>
</reference>
<evidence type="ECO:0000256" key="2">
    <source>
        <dbReference type="SAM" id="SignalP"/>
    </source>
</evidence>
<name>A0A232ETL6_9HYME</name>
<gene>
    <name evidence="3" type="ORF">TSAR_016955</name>
</gene>
<keyword evidence="1" id="KW-1133">Transmembrane helix</keyword>
<protein>
    <recommendedName>
        <fullName evidence="5">Ionotropic glutamate receptor C-terminal domain-containing protein</fullName>
    </recommendedName>
</protein>
<keyword evidence="2" id="KW-0732">Signal</keyword>
<organism evidence="3 4">
    <name type="scientific">Trichomalopsis sarcophagae</name>
    <dbReference type="NCBI Taxonomy" id="543379"/>
    <lineage>
        <taxon>Eukaryota</taxon>
        <taxon>Metazoa</taxon>
        <taxon>Ecdysozoa</taxon>
        <taxon>Arthropoda</taxon>
        <taxon>Hexapoda</taxon>
        <taxon>Insecta</taxon>
        <taxon>Pterygota</taxon>
        <taxon>Neoptera</taxon>
        <taxon>Endopterygota</taxon>
        <taxon>Hymenoptera</taxon>
        <taxon>Apocrita</taxon>
        <taxon>Proctotrupomorpha</taxon>
        <taxon>Chalcidoidea</taxon>
        <taxon>Pteromalidae</taxon>
        <taxon>Pteromalinae</taxon>
        <taxon>Trichomalopsis</taxon>
    </lineage>
</organism>
<dbReference type="EMBL" id="NNAY01002263">
    <property type="protein sequence ID" value="OXU21693.1"/>
    <property type="molecule type" value="Genomic_DNA"/>
</dbReference>
<dbReference type="AlphaFoldDB" id="A0A232ETL6"/>
<evidence type="ECO:0000313" key="4">
    <source>
        <dbReference type="Proteomes" id="UP000215335"/>
    </source>
</evidence>
<proteinExistence type="predicted"/>
<sequence>MFKTRIYDLIITLIFTWCLMRKACCTFESDELKHLNHMLNRILNESIVYQVAVLFQEQTCAAPTINSMVKSIHVKKAAIVIGATASGYFNRYDNSASQHMLNPRRSTLIFAVFCLGSNDTVSLLDLFKNTIEFIVSLDFRRTRPLCLFVLDAREKCLTDSIKDMFNYAWVRRFLDLTIAQFHSEDAGRLRNLTIHSYNPFTNVYNSDLYSPEMELFPNKLLNMHRYSLAVAIIRRPPAVNFQIDPESDRFLKINDDYVGLVPIFPSPTWHIGYGTVAIMMNVLLHVSLVYGITKILKFCSKFWLPHHILQVLLGNASPKLPTKVTERILFVFLIFLSLYYSAELYANLTDLNLLERDNGPFFTYRDLIKSNLTIEMHPDHTNMTLRDDDYRLYGLEKKVKFVNDTMNCPDRLLENKSVACLIDRAVARAKVLWDSRLHRPSMKLLKPIWSAPKGFIFSEASPYVVEFNRVMRHIFETALWYRWVVHEKKENNTLAARAELLENSDRYLMKKLKIIYFSGCGLAFISFVSELVTAHVNEYLFKIK</sequence>
<feature type="chain" id="PRO_5012172528" description="Ionotropic glutamate receptor C-terminal domain-containing protein" evidence="2">
    <location>
        <begin position="26"/>
        <end position="544"/>
    </location>
</feature>
<comment type="caution">
    <text evidence="3">The sequence shown here is derived from an EMBL/GenBank/DDBJ whole genome shotgun (WGS) entry which is preliminary data.</text>
</comment>
<evidence type="ECO:0008006" key="5">
    <source>
        <dbReference type="Google" id="ProtNLM"/>
    </source>
</evidence>
<keyword evidence="1" id="KW-0472">Membrane</keyword>
<feature type="signal peptide" evidence="2">
    <location>
        <begin position="1"/>
        <end position="25"/>
    </location>
</feature>
<evidence type="ECO:0000313" key="3">
    <source>
        <dbReference type="EMBL" id="OXU21693.1"/>
    </source>
</evidence>
<evidence type="ECO:0000256" key="1">
    <source>
        <dbReference type="SAM" id="Phobius"/>
    </source>
</evidence>
<dbReference type="OrthoDB" id="7696986at2759"/>
<keyword evidence="4" id="KW-1185">Reference proteome</keyword>
<accession>A0A232ETL6</accession>
<feature type="transmembrane region" description="Helical" evidence="1">
    <location>
        <begin position="514"/>
        <end position="536"/>
    </location>
</feature>
<dbReference type="Proteomes" id="UP000215335">
    <property type="component" value="Unassembled WGS sequence"/>
</dbReference>
<keyword evidence="1" id="KW-0812">Transmembrane</keyword>